<evidence type="ECO:0000256" key="1">
    <source>
        <dbReference type="ARBA" id="ARBA00004141"/>
    </source>
</evidence>
<dbReference type="RefSeq" id="WP_183358327.1">
    <property type="nucleotide sequence ID" value="NZ_BAABKR010000016.1"/>
</dbReference>
<keyword evidence="2 5" id="KW-0812">Transmembrane</keyword>
<gene>
    <name evidence="6" type="ORF">FHX47_001535</name>
    <name evidence="7" type="ORF">FHX47_001687</name>
</gene>
<sequence>MTAGEEQGWGVGIHLGGLVVSWLAPLVIWLVCRERSQALDQHGKEALNFQITLFIAYVVGGILTIVLVGFLIIFAAWICALIFGIMGAIAAYNRQPYRYPLSIRLIK</sequence>
<evidence type="ECO:0000313" key="6">
    <source>
        <dbReference type="EMBL" id="MBB3667913.1"/>
    </source>
</evidence>
<feature type="transmembrane region" description="Helical" evidence="5">
    <location>
        <begin position="51"/>
        <end position="68"/>
    </location>
</feature>
<dbReference type="InterPro" id="IPR019109">
    <property type="entry name" value="MamF_MmsF"/>
</dbReference>
<proteinExistence type="predicted"/>
<evidence type="ECO:0000256" key="5">
    <source>
        <dbReference type="SAM" id="Phobius"/>
    </source>
</evidence>
<dbReference type="Proteomes" id="UP000547528">
    <property type="component" value="Unassembled WGS sequence"/>
</dbReference>
<keyword evidence="3 5" id="KW-1133">Transmembrane helix</keyword>
<protein>
    <recommendedName>
        <fullName evidence="9">DUF4870 domain-containing protein</fullName>
    </recommendedName>
</protein>
<dbReference type="EMBL" id="JACIBT010000004">
    <property type="protein sequence ID" value="MBB3667913.1"/>
    <property type="molecule type" value="Genomic_DNA"/>
</dbReference>
<dbReference type="EMBL" id="JACIBT010000006">
    <property type="protein sequence ID" value="MBB3668058.1"/>
    <property type="molecule type" value="Genomic_DNA"/>
</dbReference>
<feature type="transmembrane region" description="Helical" evidence="5">
    <location>
        <begin position="12"/>
        <end position="31"/>
    </location>
</feature>
<accession>A0A7W5TUQ8</accession>
<comment type="subcellular location">
    <subcellularLocation>
        <location evidence="1">Membrane</location>
        <topology evidence="1">Multi-pass membrane protein</topology>
    </subcellularLocation>
</comment>
<evidence type="ECO:0000256" key="4">
    <source>
        <dbReference type="ARBA" id="ARBA00023136"/>
    </source>
</evidence>
<name>A0A7W5TUQ8_9MICC</name>
<evidence type="ECO:0000313" key="8">
    <source>
        <dbReference type="Proteomes" id="UP000547528"/>
    </source>
</evidence>
<organism evidence="7 8">
    <name type="scientific">Garicola koreensis</name>
    <dbReference type="NCBI Taxonomy" id="1262554"/>
    <lineage>
        <taxon>Bacteria</taxon>
        <taxon>Bacillati</taxon>
        <taxon>Actinomycetota</taxon>
        <taxon>Actinomycetes</taxon>
        <taxon>Micrococcales</taxon>
        <taxon>Micrococcaceae</taxon>
        <taxon>Garicola</taxon>
    </lineage>
</organism>
<keyword evidence="4 5" id="KW-0472">Membrane</keyword>
<dbReference type="AlphaFoldDB" id="A0A7W5TUQ8"/>
<dbReference type="Pfam" id="PF09685">
    <property type="entry name" value="MamF_MmsF"/>
    <property type="match status" value="1"/>
</dbReference>
<comment type="caution">
    <text evidence="7">The sequence shown here is derived from an EMBL/GenBank/DDBJ whole genome shotgun (WGS) entry which is preliminary data.</text>
</comment>
<evidence type="ECO:0008006" key="9">
    <source>
        <dbReference type="Google" id="ProtNLM"/>
    </source>
</evidence>
<evidence type="ECO:0000256" key="2">
    <source>
        <dbReference type="ARBA" id="ARBA00022692"/>
    </source>
</evidence>
<keyword evidence="8" id="KW-1185">Reference proteome</keyword>
<reference evidence="7 8" key="1">
    <citation type="submission" date="2020-08" db="EMBL/GenBank/DDBJ databases">
        <title>Sequencing the genomes of 1000 actinobacteria strains.</title>
        <authorList>
            <person name="Klenk H.-P."/>
        </authorList>
    </citation>
    <scope>NUCLEOTIDE SEQUENCE [LARGE SCALE GENOMIC DNA]</scope>
    <source>
        <strain evidence="7 8">DSM 28238</strain>
    </source>
</reference>
<evidence type="ECO:0000313" key="7">
    <source>
        <dbReference type="EMBL" id="MBB3668058.1"/>
    </source>
</evidence>
<evidence type="ECO:0000256" key="3">
    <source>
        <dbReference type="ARBA" id="ARBA00022989"/>
    </source>
</evidence>
<feature type="transmembrane region" description="Helical" evidence="5">
    <location>
        <begin position="74"/>
        <end position="92"/>
    </location>
</feature>